<organism evidence="2 3">
    <name type="scientific">Micromonospora jinlongensis</name>
    <dbReference type="NCBI Taxonomy" id="1287877"/>
    <lineage>
        <taxon>Bacteria</taxon>
        <taxon>Bacillati</taxon>
        <taxon>Actinomycetota</taxon>
        <taxon>Actinomycetes</taxon>
        <taxon>Micromonosporales</taxon>
        <taxon>Micromonosporaceae</taxon>
        <taxon>Micromonospora</taxon>
    </lineage>
</organism>
<name>A0A7Y9X401_9ACTN</name>
<accession>A0A7Y9X401</accession>
<evidence type="ECO:0008006" key="4">
    <source>
        <dbReference type="Google" id="ProtNLM"/>
    </source>
</evidence>
<dbReference type="Proteomes" id="UP000523545">
    <property type="component" value="Unassembled WGS sequence"/>
</dbReference>
<evidence type="ECO:0000313" key="3">
    <source>
        <dbReference type="Proteomes" id="UP000523545"/>
    </source>
</evidence>
<sequence length="220" mass="21331">MGDPDSARALRPLRRLTVPGGRTLLRAGLVAVLLGLAAAVLHTPPSCPPTAEPSRAPTGTDGTAGRFDEGGPTDPGGAVSTDDSDTAGPPPTRATAGGSSTTGSGTAGDGSTGRDGTTTGSGRTSPLPLPSGAVGVPVRLAEPAALAVARPGTRVDLLAATPGGAGTEATLLAPAALVLDVLGADVTDGSSALYLALHPDQAKRAVGLPEGTRFAIVVRG</sequence>
<gene>
    <name evidence="2" type="ORF">HNR22_004564</name>
</gene>
<feature type="compositionally biased region" description="Low complexity" evidence="1">
    <location>
        <begin position="114"/>
        <end position="125"/>
    </location>
</feature>
<dbReference type="RefSeq" id="WP_246380993.1">
    <property type="nucleotide sequence ID" value="NZ_JACCHK010000001.1"/>
</dbReference>
<dbReference type="AlphaFoldDB" id="A0A7Y9X401"/>
<protein>
    <recommendedName>
        <fullName evidence="4">Flagellar biosynthesis protein FlgA</fullName>
    </recommendedName>
</protein>
<reference evidence="2 3" key="1">
    <citation type="submission" date="2020-07" db="EMBL/GenBank/DDBJ databases">
        <title>Sequencing the genomes of 1000 actinobacteria strains.</title>
        <authorList>
            <person name="Klenk H.-P."/>
        </authorList>
    </citation>
    <scope>NUCLEOTIDE SEQUENCE [LARGE SCALE GENOMIC DNA]</scope>
    <source>
        <strain evidence="2 3">DSM 45876</strain>
    </source>
</reference>
<evidence type="ECO:0000256" key="1">
    <source>
        <dbReference type="SAM" id="MobiDB-lite"/>
    </source>
</evidence>
<proteinExistence type="predicted"/>
<feature type="compositionally biased region" description="Low complexity" evidence="1">
    <location>
        <begin position="93"/>
        <end position="104"/>
    </location>
</feature>
<feature type="region of interest" description="Disordered" evidence="1">
    <location>
        <begin position="45"/>
        <end position="134"/>
    </location>
</feature>
<keyword evidence="3" id="KW-1185">Reference proteome</keyword>
<dbReference type="EMBL" id="JACCHK010000001">
    <property type="protein sequence ID" value="NYH44837.1"/>
    <property type="molecule type" value="Genomic_DNA"/>
</dbReference>
<evidence type="ECO:0000313" key="2">
    <source>
        <dbReference type="EMBL" id="NYH44837.1"/>
    </source>
</evidence>
<comment type="caution">
    <text evidence="2">The sequence shown here is derived from an EMBL/GenBank/DDBJ whole genome shotgun (WGS) entry which is preliminary data.</text>
</comment>